<feature type="transmembrane region" description="Helical" evidence="1">
    <location>
        <begin position="421"/>
        <end position="443"/>
    </location>
</feature>
<evidence type="ECO:0000313" key="2">
    <source>
        <dbReference type="EMBL" id="NMK37952.1"/>
    </source>
</evidence>
<dbReference type="SUPFAM" id="SSF53850">
    <property type="entry name" value="Periplasmic binding protein-like II"/>
    <property type="match status" value="1"/>
</dbReference>
<feature type="transmembrane region" description="Helical" evidence="1">
    <location>
        <begin position="312"/>
        <end position="333"/>
    </location>
</feature>
<accession>A0A848EQ84</accession>
<feature type="transmembrane region" description="Helical" evidence="1">
    <location>
        <begin position="345"/>
        <end position="366"/>
    </location>
</feature>
<feature type="transmembrane region" description="Helical" evidence="1">
    <location>
        <begin position="378"/>
        <end position="395"/>
    </location>
</feature>
<comment type="caution">
    <text evidence="2">The sequence shown here is derived from an EMBL/GenBank/DDBJ whole genome shotgun (WGS) entry which is preliminary data.</text>
</comment>
<evidence type="ECO:0008006" key="4">
    <source>
        <dbReference type="Google" id="ProtNLM"/>
    </source>
</evidence>
<keyword evidence="1" id="KW-1133">Transmembrane helix</keyword>
<name>A0A848EQ84_MEGEL</name>
<feature type="transmembrane region" description="Helical" evidence="1">
    <location>
        <begin position="455"/>
        <end position="474"/>
    </location>
</feature>
<feature type="transmembrane region" description="Helical" evidence="1">
    <location>
        <begin position="282"/>
        <end position="300"/>
    </location>
</feature>
<gene>
    <name evidence="2" type="ORF">HG933_00775</name>
</gene>
<reference evidence="2 3" key="1">
    <citation type="submission" date="2020-04" db="EMBL/GenBank/DDBJ databases">
        <authorList>
            <person name="Hitch T.C.A."/>
            <person name="Wylensek D."/>
            <person name="Clavel T."/>
        </authorList>
    </citation>
    <scope>NUCLEOTIDE SEQUENCE [LARGE SCALE GENOMIC DNA]</scope>
    <source>
        <strain evidence="2 3">WCA-386-APC-2A</strain>
    </source>
</reference>
<sequence>MTEVEKLGRLVCLCCLFWLLAFTVVPGAVLLYDHDHGQAYGRTLTELAGEEVQGQPSSQLLRRLSEEDVLAIEAYDVQAAVLQQNSQVPYYWYPHYTATVVLAVADTCPFPITGWQSLAAAPVSLALTADEPESFFFMQAMSYGLDGNLSGQAGMDLLQRIQEQGRLQMAEGPQHLPAQVWVLFDYQARQWQRRGAPIHLVVPVEGTLSFQKGLLAKRPLALDDYKLSEMLISQGYALIPPSPSQYISDNETLFQEADEISRQIDYRLFKRYQPTVLTGTNYLTWYMAVLFLTILWGCRLRRQVLQPPVRQAYLGVIITLCAWILLRCFKLSFPVFWADGIRWSWYSYYLFYGILISLLVWIGYVASHIGLTRPCPSWLKAVFVGNLLLVVAVVTNDFHQWAFTFPAGVIAADSNHGYGPLYFLLAFSYGAEFLAVNGALCYASLHQRVGPSWRLVLPLACTLVYGSYVVGYAWGLPNVFRSELVLTTVICTLVWLEIVTKGRFVPANEGYVEFFRQSNLAMQLYDDRGRVCYASHDVERKVQTDWEAQAMPIRGGWVRWYRDIRPLREKQAALRRVNRALTRSYELRCRAGAIRRQAVDRQVRQRIYRELEEIIAQKRPAIEERLTYLKTARPGPDTDAVVCRLHVLACYLKKRCVLLLRGREDGTLDARELFLALQESQRYLDQAGLQGRVGFDLSGRLPASAALTLYDVFEEVGEAALAQHESYWLCQFRESEKDWIFSLVLEQAEGPDCLPVWQGLAAYDVAVDCDDTGYGRRLTVCVGKEGDHG</sequence>
<protein>
    <recommendedName>
        <fullName evidence="4">Histidine kinase N-terminal 7TM region domain-containing protein</fullName>
    </recommendedName>
</protein>
<evidence type="ECO:0000256" key="1">
    <source>
        <dbReference type="SAM" id="Phobius"/>
    </source>
</evidence>
<evidence type="ECO:0000313" key="3">
    <source>
        <dbReference type="Proteomes" id="UP000536773"/>
    </source>
</evidence>
<keyword evidence="1" id="KW-0812">Transmembrane</keyword>
<proteinExistence type="predicted"/>
<dbReference type="EMBL" id="JABBJH010000001">
    <property type="protein sequence ID" value="NMK37952.1"/>
    <property type="molecule type" value="Genomic_DNA"/>
</dbReference>
<dbReference type="Proteomes" id="UP000536773">
    <property type="component" value="Unassembled WGS sequence"/>
</dbReference>
<keyword evidence="1" id="KW-0472">Membrane</keyword>
<dbReference type="AlphaFoldDB" id="A0A848EQ84"/>
<organism evidence="2 3">
    <name type="scientific">Megasphaera elsdenii</name>
    <dbReference type="NCBI Taxonomy" id="907"/>
    <lineage>
        <taxon>Bacteria</taxon>
        <taxon>Bacillati</taxon>
        <taxon>Bacillota</taxon>
        <taxon>Negativicutes</taxon>
        <taxon>Veillonellales</taxon>
        <taxon>Veillonellaceae</taxon>
        <taxon>Megasphaera</taxon>
    </lineage>
</organism>